<gene>
    <name evidence="4" type="ORF">ACFP81_11920</name>
</gene>
<evidence type="ECO:0000256" key="1">
    <source>
        <dbReference type="ARBA" id="ARBA00022553"/>
    </source>
</evidence>
<dbReference type="InterPro" id="IPR050595">
    <property type="entry name" value="Bact_response_regulator"/>
</dbReference>
<evidence type="ECO:0000313" key="4">
    <source>
        <dbReference type="EMBL" id="MFC6592628.1"/>
    </source>
</evidence>
<dbReference type="RefSeq" id="WP_380083747.1">
    <property type="nucleotide sequence ID" value="NZ_JBHSWD010000002.1"/>
</dbReference>
<comment type="caution">
    <text evidence="4">The sequence shown here is derived from an EMBL/GenBank/DDBJ whole genome shotgun (WGS) entry which is preliminary data.</text>
</comment>
<reference evidence="5" key="1">
    <citation type="journal article" date="2019" name="Int. J. Syst. Evol. Microbiol.">
        <title>The Global Catalogue of Microorganisms (GCM) 10K type strain sequencing project: providing services to taxonomists for standard genome sequencing and annotation.</title>
        <authorList>
            <consortium name="The Broad Institute Genomics Platform"/>
            <consortium name="The Broad Institute Genome Sequencing Center for Infectious Disease"/>
            <person name="Wu L."/>
            <person name="Ma J."/>
        </authorList>
    </citation>
    <scope>NUCLEOTIDE SEQUENCE [LARGE SCALE GENOMIC DNA]</scope>
    <source>
        <strain evidence="5">CGMCC 1.15772</strain>
    </source>
</reference>
<feature type="modified residue" description="4-aspartylphosphate" evidence="2">
    <location>
        <position position="52"/>
    </location>
</feature>
<dbReference type="Pfam" id="PF00072">
    <property type="entry name" value="Response_reg"/>
    <property type="match status" value="1"/>
</dbReference>
<dbReference type="Proteomes" id="UP001596297">
    <property type="component" value="Unassembled WGS sequence"/>
</dbReference>
<feature type="domain" description="Response regulatory" evidence="3">
    <location>
        <begin position="3"/>
        <end position="119"/>
    </location>
</feature>
<evidence type="ECO:0000313" key="5">
    <source>
        <dbReference type="Proteomes" id="UP001596297"/>
    </source>
</evidence>
<accession>A0ABW1YGP8</accession>
<dbReference type="PANTHER" id="PTHR44591">
    <property type="entry name" value="STRESS RESPONSE REGULATOR PROTEIN 1"/>
    <property type="match status" value="1"/>
</dbReference>
<dbReference type="SMART" id="SM00448">
    <property type="entry name" value="REC"/>
    <property type="match status" value="1"/>
</dbReference>
<dbReference type="InterPro" id="IPR011006">
    <property type="entry name" value="CheY-like_superfamily"/>
</dbReference>
<sequence length="259" mass="27134">MTNVFVVDDSISVRKALEISLKNHGMEVRSASSGEQAIEKLGEEPFDLLIADVIMPGISGFDLCRHLKNQPEYSHIPVLIISGNVDADVKQEAADAGAVGVLRKPFKQEELFPAVEEALSHAGTPATAAATAPAAPAAVAVAAAPEFDLETPLAAPASTAAPLPPSPFGAVADREAAASDLIGLAIYSAEGELLEQRGQELPAQIQLYGKFYLGTAEFLSGQLGDGKPAQVSVDFQNKRLVMRHLGDAVLLSLLRSSAN</sequence>
<protein>
    <submittedName>
        <fullName evidence="4">Response regulator</fullName>
    </submittedName>
</protein>
<organism evidence="4 5">
    <name type="scientific">Deinococcus lacus</name>
    <dbReference type="NCBI Taxonomy" id="392561"/>
    <lineage>
        <taxon>Bacteria</taxon>
        <taxon>Thermotogati</taxon>
        <taxon>Deinococcota</taxon>
        <taxon>Deinococci</taxon>
        <taxon>Deinococcales</taxon>
        <taxon>Deinococcaceae</taxon>
        <taxon>Deinococcus</taxon>
    </lineage>
</organism>
<dbReference type="SUPFAM" id="SSF52172">
    <property type="entry name" value="CheY-like"/>
    <property type="match status" value="1"/>
</dbReference>
<dbReference type="EMBL" id="JBHSWD010000002">
    <property type="protein sequence ID" value="MFC6592628.1"/>
    <property type="molecule type" value="Genomic_DNA"/>
</dbReference>
<evidence type="ECO:0000256" key="2">
    <source>
        <dbReference type="PROSITE-ProRule" id="PRU00169"/>
    </source>
</evidence>
<dbReference type="CDD" id="cd00156">
    <property type="entry name" value="REC"/>
    <property type="match status" value="1"/>
</dbReference>
<keyword evidence="5" id="KW-1185">Reference proteome</keyword>
<proteinExistence type="predicted"/>
<evidence type="ECO:0000259" key="3">
    <source>
        <dbReference type="PROSITE" id="PS50110"/>
    </source>
</evidence>
<name>A0ABW1YGP8_9DEIO</name>
<dbReference type="PANTHER" id="PTHR44591:SF3">
    <property type="entry name" value="RESPONSE REGULATORY DOMAIN-CONTAINING PROTEIN"/>
    <property type="match status" value="1"/>
</dbReference>
<keyword evidence="1 2" id="KW-0597">Phosphoprotein</keyword>
<dbReference type="Gene3D" id="3.40.50.2300">
    <property type="match status" value="1"/>
</dbReference>
<dbReference type="InterPro" id="IPR001789">
    <property type="entry name" value="Sig_transdc_resp-reg_receiver"/>
</dbReference>
<dbReference type="PROSITE" id="PS50110">
    <property type="entry name" value="RESPONSE_REGULATORY"/>
    <property type="match status" value="1"/>
</dbReference>